<evidence type="ECO:0000256" key="7">
    <source>
        <dbReference type="ARBA" id="ARBA00023098"/>
    </source>
</evidence>
<feature type="region of interest" description="Disordered" evidence="9">
    <location>
        <begin position="320"/>
        <end position="354"/>
    </location>
</feature>
<dbReference type="GO" id="GO:0047493">
    <property type="term" value="F:ceramide cholinephosphotransferase activity"/>
    <property type="evidence" value="ECO:0007669"/>
    <property type="project" value="TreeGrafter"/>
</dbReference>
<keyword evidence="4 10" id="KW-0812">Transmembrane</keyword>
<protein>
    <recommendedName>
        <fullName evidence="11">Sphingomyelin synthase-like domain-containing protein</fullName>
    </recommendedName>
</protein>
<comment type="subcellular location">
    <subcellularLocation>
        <location evidence="1">Membrane</location>
        <topology evidence="1">Multi-pass membrane protein</topology>
    </subcellularLocation>
</comment>
<organism evidence="12 13">
    <name type="scientific">Perkinsus olseni</name>
    <name type="common">Perkinsus atlanticus</name>
    <dbReference type="NCBI Taxonomy" id="32597"/>
    <lineage>
        <taxon>Eukaryota</taxon>
        <taxon>Sar</taxon>
        <taxon>Alveolata</taxon>
        <taxon>Perkinsozoa</taxon>
        <taxon>Perkinsea</taxon>
        <taxon>Perkinsida</taxon>
        <taxon>Perkinsidae</taxon>
        <taxon>Perkinsus</taxon>
    </lineage>
</organism>
<keyword evidence="8 10" id="KW-0472">Membrane</keyword>
<feature type="transmembrane region" description="Helical" evidence="10">
    <location>
        <begin position="885"/>
        <end position="909"/>
    </location>
</feature>
<dbReference type="GO" id="GO:0000139">
    <property type="term" value="C:Golgi membrane"/>
    <property type="evidence" value="ECO:0007669"/>
    <property type="project" value="TreeGrafter"/>
</dbReference>
<evidence type="ECO:0000256" key="8">
    <source>
        <dbReference type="ARBA" id="ARBA00023136"/>
    </source>
</evidence>
<evidence type="ECO:0000259" key="11">
    <source>
        <dbReference type="Pfam" id="PF14360"/>
    </source>
</evidence>
<feature type="domain" description="Sphingomyelin synthase-like" evidence="11">
    <location>
        <begin position="237"/>
        <end position="308"/>
    </location>
</feature>
<comment type="caution">
    <text evidence="12">The sequence shown here is derived from an EMBL/GenBank/DDBJ whole genome shotgun (WGS) entry which is preliminary data.</text>
</comment>
<feature type="transmembrane region" description="Helical" evidence="10">
    <location>
        <begin position="185"/>
        <end position="208"/>
    </location>
</feature>
<evidence type="ECO:0000256" key="3">
    <source>
        <dbReference type="ARBA" id="ARBA00022679"/>
    </source>
</evidence>
<dbReference type="Pfam" id="PF14360">
    <property type="entry name" value="PAP2_C"/>
    <property type="match status" value="1"/>
</dbReference>
<proteinExistence type="inferred from homology"/>
<evidence type="ECO:0000256" key="1">
    <source>
        <dbReference type="ARBA" id="ARBA00004141"/>
    </source>
</evidence>
<evidence type="ECO:0000256" key="10">
    <source>
        <dbReference type="SAM" id="Phobius"/>
    </source>
</evidence>
<comment type="similarity">
    <text evidence="2">Belongs to the sphingomyelin synthase family.</text>
</comment>
<evidence type="ECO:0000256" key="9">
    <source>
        <dbReference type="SAM" id="MobiDB-lite"/>
    </source>
</evidence>
<dbReference type="Gene3D" id="3.40.50.10900">
    <property type="entry name" value="PAC-like subunit"/>
    <property type="match status" value="1"/>
</dbReference>
<dbReference type="PANTHER" id="PTHR21290:SF62">
    <property type="entry name" value="PHOSPHATIDYLINOSITOL:CERAMIDE INOSITOLPHOSPHOTRANSFERASE 1-RELATED"/>
    <property type="match status" value="1"/>
</dbReference>
<keyword evidence="3" id="KW-0808">Transferase</keyword>
<feature type="transmembrane region" description="Helical" evidence="10">
    <location>
        <begin position="228"/>
        <end position="252"/>
    </location>
</feature>
<dbReference type="Proteomes" id="UP000574390">
    <property type="component" value="Unassembled WGS sequence"/>
</dbReference>
<feature type="transmembrane region" description="Helical" evidence="10">
    <location>
        <begin position="841"/>
        <end position="865"/>
    </location>
</feature>
<dbReference type="PANTHER" id="PTHR21290">
    <property type="entry name" value="SPHINGOMYELIN SYNTHETASE"/>
    <property type="match status" value="1"/>
</dbReference>
<dbReference type="InterPro" id="IPR025749">
    <property type="entry name" value="Sphingomyelin_synth-like_dom"/>
</dbReference>
<reference evidence="12 13" key="1">
    <citation type="submission" date="2020-04" db="EMBL/GenBank/DDBJ databases">
        <title>Perkinsus olseni comparative genomics.</title>
        <authorList>
            <person name="Bogema D.R."/>
        </authorList>
    </citation>
    <scope>NUCLEOTIDE SEQUENCE [LARGE SCALE GENOMIC DNA]</scope>
    <source>
        <strain evidence="12">ATCC PRA-205</strain>
    </source>
</reference>
<dbReference type="InterPro" id="IPR045221">
    <property type="entry name" value="Sphingomyelin_synth-like"/>
</dbReference>
<gene>
    <name evidence="12" type="ORF">FOZ62_026948</name>
</gene>
<dbReference type="GO" id="GO:0046513">
    <property type="term" value="P:ceramide biosynthetic process"/>
    <property type="evidence" value="ECO:0007669"/>
    <property type="project" value="TreeGrafter"/>
</dbReference>
<evidence type="ECO:0000256" key="4">
    <source>
        <dbReference type="ARBA" id="ARBA00022692"/>
    </source>
</evidence>
<evidence type="ECO:0000313" key="12">
    <source>
        <dbReference type="EMBL" id="KAF4754025.1"/>
    </source>
</evidence>
<feature type="transmembrane region" description="Helical" evidence="10">
    <location>
        <begin position="804"/>
        <end position="829"/>
    </location>
</feature>
<dbReference type="GO" id="GO:0033188">
    <property type="term" value="F:sphingomyelin synthase activity"/>
    <property type="evidence" value="ECO:0007669"/>
    <property type="project" value="TreeGrafter"/>
</dbReference>
<evidence type="ECO:0000256" key="6">
    <source>
        <dbReference type="ARBA" id="ARBA00022989"/>
    </source>
</evidence>
<sequence length="910" mass="98623">MSPSDLPQDRHRDESVLVLRPVTEDGGLGVTDNNACVPELASPTVEESKTDLREQAPRKRSCWERMKAIWRARIDYIKEAWPSEWAVLKKGAWWGILWFVLTLIVHNWVHNMAYYYAAKYEVYGPYKGPGNPIHDFPFEWFGTGLVDAAVAPGDVTNYLSLILGVGYVLRPLFFPFPHRAMNMLWRWGVVASLATYARLITFMVTLLPGSAQHCAEEEFNPPADWGVILTRLFTSGGCSDLIFSGHMMYTIIVTCGIFRYSRNMYLKIFLLLLTILQGFLIVASRSHYSVDVVVAAYAVPCMWVTFAHFVPNDFRLDDESIPSPGVSDDEEEGAAEGYHTAAPSPGTGSGSNAEASDDLTFWPLDEGLRDLKGKTLIVSCGSFASIEGLACDYLIDALKLAPTGVFTSPFIEPLVQTLDDGKSISTGMELYGKEGTDYMVLQLRSSYRRKRLLGQALSRWIAKSGFSKVLAVSSMSSHVQDDSDLEVNTPLRVFRSQETFGLPTIDKERIVGGGLITRLDDDIPGLLCFAKGTDVEKLPLARIVAEFLMANVCNFPEAPTDVEPASWRAIRESSGYGRYDDEDDLRRIMYGIRLISNSLSADGSGRDGNLFLDQGFRGGKLNTHNTVPHVACPSGGTSADGHINSTSLVIGRANSDEVWNFSSTRPNEAFVHFGGRSKSDGLKVPAEASCRIGRELAEASISSSARKEQTGGFDCDPSKLGEMLPWCASIDMRTGRWTGVDRSEDPPFSRRVGLHAAAGPKPSEEVANVPEAAPPNDGSSTPGRPAVFERHGFIFDEYKSTMDMLGIVTVVCGSVSLILVLAEAAVGAVNPPHRQCARCHHVLSVVVLFGILGITLMAELLLSAAAGACTVGCGAAATVASGTAAAVMTGGSIGVAAVSLAASAGYTVWK</sequence>
<dbReference type="InterPro" id="IPR038389">
    <property type="entry name" value="PSMG2_sf"/>
</dbReference>
<evidence type="ECO:0000313" key="13">
    <source>
        <dbReference type="Proteomes" id="UP000574390"/>
    </source>
</evidence>
<evidence type="ECO:0000256" key="5">
    <source>
        <dbReference type="ARBA" id="ARBA00022919"/>
    </source>
</evidence>
<keyword evidence="7" id="KW-0443">Lipid metabolism</keyword>
<keyword evidence="6 10" id="KW-1133">Transmembrane helix</keyword>
<feature type="transmembrane region" description="Helical" evidence="10">
    <location>
        <begin position="264"/>
        <end position="283"/>
    </location>
</feature>
<evidence type="ECO:0000256" key="2">
    <source>
        <dbReference type="ARBA" id="ARBA00005441"/>
    </source>
</evidence>
<dbReference type="AlphaFoldDB" id="A0A7J6U998"/>
<dbReference type="GO" id="GO:0005886">
    <property type="term" value="C:plasma membrane"/>
    <property type="evidence" value="ECO:0007669"/>
    <property type="project" value="TreeGrafter"/>
</dbReference>
<dbReference type="EMBL" id="JABANM010001587">
    <property type="protein sequence ID" value="KAF4754025.1"/>
    <property type="molecule type" value="Genomic_DNA"/>
</dbReference>
<feature type="transmembrane region" description="Helical" evidence="10">
    <location>
        <begin position="91"/>
        <end position="109"/>
    </location>
</feature>
<feature type="region of interest" description="Disordered" evidence="9">
    <location>
        <begin position="741"/>
        <end position="783"/>
    </location>
</feature>
<dbReference type="InterPro" id="IPR019151">
    <property type="entry name" value="Proteasome_assmbl_chaperone_2"/>
</dbReference>
<dbReference type="GO" id="GO:0005789">
    <property type="term" value="C:endoplasmic reticulum membrane"/>
    <property type="evidence" value="ECO:0007669"/>
    <property type="project" value="TreeGrafter"/>
</dbReference>
<dbReference type="Pfam" id="PF09754">
    <property type="entry name" value="PAC2"/>
    <property type="match status" value="1"/>
</dbReference>
<accession>A0A7J6U998</accession>
<keyword evidence="5" id="KW-0746">Sphingolipid metabolism</keyword>
<name>A0A7J6U998_PEROL</name>